<reference evidence="10" key="1">
    <citation type="submission" date="2022-10" db="EMBL/GenBank/DDBJ databases">
        <title>Gaoshiqiia sediminis gen. nov., sp. nov., isolated from coastal sediment.</title>
        <authorList>
            <person name="Yu W.X."/>
            <person name="Mu D.S."/>
            <person name="Du J.Z."/>
            <person name="Liang Y.Q."/>
        </authorList>
    </citation>
    <scope>NUCLEOTIDE SEQUENCE</scope>
    <source>
        <strain evidence="10">A06</strain>
    </source>
</reference>
<name>A0AA41Y9I3_9BACT</name>
<dbReference type="InterPro" id="IPR050352">
    <property type="entry name" value="ABCG_transporters"/>
</dbReference>
<evidence type="ECO:0000256" key="6">
    <source>
        <dbReference type="ARBA" id="ARBA00022989"/>
    </source>
</evidence>
<feature type="transmembrane region" description="Helical" evidence="8">
    <location>
        <begin position="704"/>
        <end position="722"/>
    </location>
</feature>
<evidence type="ECO:0000256" key="8">
    <source>
        <dbReference type="SAM" id="Phobius"/>
    </source>
</evidence>
<evidence type="ECO:0000256" key="3">
    <source>
        <dbReference type="ARBA" id="ARBA00022692"/>
    </source>
</evidence>
<comment type="caution">
    <text evidence="10">The sequence shown here is derived from an EMBL/GenBank/DDBJ whole genome shotgun (WGS) entry which is preliminary data.</text>
</comment>
<dbReference type="Pfam" id="PF01061">
    <property type="entry name" value="ABC2_membrane"/>
    <property type="match status" value="1"/>
</dbReference>
<gene>
    <name evidence="10" type="ORF">N2K84_04165</name>
</gene>
<evidence type="ECO:0000256" key="5">
    <source>
        <dbReference type="ARBA" id="ARBA00022840"/>
    </source>
</evidence>
<dbReference type="GO" id="GO:0005524">
    <property type="term" value="F:ATP binding"/>
    <property type="evidence" value="ECO:0007669"/>
    <property type="project" value="UniProtKB-KW"/>
</dbReference>
<comment type="subcellular location">
    <subcellularLocation>
        <location evidence="1">Membrane</location>
        <topology evidence="1">Multi-pass membrane protein</topology>
    </subcellularLocation>
</comment>
<evidence type="ECO:0000256" key="7">
    <source>
        <dbReference type="ARBA" id="ARBA00023136"/>
    </source>
</evidence>
<feature type="domain" description="ABC transporter" evidence="9">
    <location>
        <begin position="253"/>
        <end position="495"/>
    </location>
</feature>
<sequence length="1060" mass="123329">MYEGIIETLLKLFAIVTDFRSKSSTESSVLVESYLKENFNRELVEKYLVLYRNYVNYYHLENREIFYEDGGEGKRFINKNYLNDICNGIVDHFDLNTRFMIVSQLLNFINREEGVNIEDLKMVNVVARGLKIDPQEYDNLYRFFLFSIDKVKDKSCLFVVNGNLEYHDKQINHLYRENQQVELELIRIQSTNTLFFKYWGPRNLYLNGHRLEQQRLYIFPPGGILKTSRIIPIYYSSVMTRFIQEKGKARIVLNAENIEYRFSKRVYGLHPLSFQERSGDLVGILGGSGVGKTTLLNVLNGKLKPSAGKITLNGYDLHDPQNEDILKGVIGYVPQDDLLLEELTVYQNLEFNARFCFGNMTDEQIGDIIQQTLVDFDLVEARDLVVGNPLKKILSGGQRKRLNIALELMREPSILFVDEPTSGLSSADSEKVMYLLKRQCLKGRLVFANIHQPSSDIYKLFDRMIVMDKGGRVVFFGNPMEAITHFKHLANYVNPDESECMACGNVKTEQPLRIIEARMVDPFGESIRRRKIAPEEWYQHYKEKVEPRVVEFMRANPVKEERFPEVIFKTPSWFRQLKLFVQRDFASKRSNKQYLAIALLEAPILAIILGFFSKFSDAGRYLVSENDNIPAFLFMSVVVALFIGLSISAEEIFKDRKIRKREEFLDLSRGAYFASKILMLFMLSAIQVISFVLIGHYMLEIRELTFSTWAILFSTACFANLLGLNLSAGLDSAVAIYVLIPLMLVPQLLLSGVIVDFNKMHYSLSSYDKTPLIGDVMVSRWSYEALAVNQFKNNPYREYIFDEELAKNDMGFRAYYWLPEVDKYLKNYQRLLENKEPEEALLLEPVLKNSFDDLRGLVTPNNDTVDLAIAAIGQPQLSKQEFSLLKDYLEQAKKSYQKDYQTASAALDDKYGQLLARFEGDQEQLLNFKNKYVNKKLEALLRDKYSLHKLYVSDNRIYQGDEPIYRQPVCRNGRAHFYSAYKFLGSLRIETYLFNMLVMWVFSGLLMVALYFDLLRKIIAYVERWRLTRQAELRDRIFYNPMAFMKGDRKRKQNSSRSDR</sequence>
<feature type="transmembrane region" description="Helical" evidence="8">
    <location>
        <begin position="632"/>
        <end position="653"/>
    </location>
</feature>
<keyword evidence="5 10" id="KW-0067">ATP-binding</keyword>
<keyword evidence="3 8" id="KW-0812">Transmembrane</keyword>
<evidence type="ECO:0000256" key="1">
    <source>
        <dbReference type="ARBA" id="ARBA00004141"/>
    </source>
</evidence>
<protein>
    <submittedName>
        <fullName evidence="10">ATP-binding cassette domain-containing protein</fullName>
    </submittedName>
</protein>
<dbReference type="InterPro" id="IPR017871">
    <property type="entry name" value="ABC_transporter-like_CS"/>
</dbReference>
<keyword evidence="2" id="KW-0813">Transport</keyword>
<feature type="transmembrane region" description="Helical" evidence="8">
    <location>
        <begin position="673"/>
        <end position="698"/>
    </location>
</feature>
<evidence type="ECO:0000256" key="4">
    <source>
        <dbReference type="ARBA" id="ARBA00022741"/>
    </source>
</evidence>
<dbReference type="SMART" id="SM00382">
    <property type="entry name" value="AAA"/>
    <property type="match status" value="1"/>
</dbReference>
<dbReference type="PANTHER" id="PTHR48041">
    <property type="entry name" value="ABC TRANSPORTER G FAMILY MEMBER 28"/>
    <property type="match status" value="1"/>
</dbReference>
<keyword evidence="11" id="KW-1185">Reference proteome</keyword>
<evidence type="ECO:0000313" key="10">
    <source>
        <dbReference type="EMBL" id="MCW0481913.1"/>
    </source>
</evidence>
<dbReference type="InterPro" id="IPR027417">
    <property type="entry name" value="P-loop_NTPase"/>
</dbReference>
<dbReference type="PANTHER" id="PTHR48041:SF139">
    <property type="entry name" value="PROTEIN SCARLET"/>
    <property type="match status" value="1"/>
</dbReference>
<keyword evidence="4" id="KW-0547">Nucleotide-binding</keyword>
<dbReference type="RefSeq" id="WP_282590523.1">
    <property type="nucleotide sequence ID" value="NZ_JAPAAF010000004.1"/>
</dbReference>
<evidence type="ECO:0000256" key="2">
    <source>
        <dbReference type="ARBA" id="ARBA00022448"/>
    </source>
</evidence>
<dbReference type="Gene3D" id="3.40.50.300">
    <property type="entry name" value="P-loop containing nucleotide triphosphate hydrolases"/>
    <property type="match status" value="1"/>
</dbReference>
<dbReference type="InterPro" id="IPR003593">
    <property type="entry name" value="AAA+_ATPase"/>
</dbReference>
<dbReference type="InterPro" id="IPR003439">
    <property type="entry name" value="ABC_transporter-like_ATP-bd"/>
</dbReference>
<proteinExistence type="predicted"/>
<dbReference type="Proteomes" id="UP001163821">
    <property type="component" value="Unassembled WGS sequence"/>
</dbReference>
<dbReference type="InterPro" id="IPR013525">
    <property type="entry name" value="ABC2_TM"/>
</dbReference>
<keyword evidence="7 8" id="KW-0472">Membrane</keyword>
<accession>A0AA41Y9I3</accession>
<dbReference type="EMBL" id="JAPAAF010000004">
    <property type="protein sequence ID" value="MCW0481913.1"/>
    <property type="molecule type" value="Genomic_DNA"/>
</dbReference>
<dbReference type="GO" id="GO:0140359">
    <property type="term" value="F:ABC-type transporter activity"/>
    <property type="evidence" value="ECO:0007669"/>
    <property type="project" value="InterPro"/>
</dbReference>
<dbReference type="PROSITE" id="PS00211">
    <property type="entry name" value="ABC_TRANSPORTER_1"/>
    <property type="match status" value="1"/>
</dbReference>
<evidence type="ECO:0000313" key="11">
    <source>
        <dbReference type="Proteomes" id="UP001163821"/>
    </source>
</evidence>
<feature type="transmembrane region" description="Helical" evidence="8">
    <location>
        <begin position="734"/>
        <end position="755"/>
    </location>
</feature>
<dbReference type="PROSITE" id="PS50893">
    <property type="entry name" value="ABC_TRANSPORTER_2"/>
    <property type="match status" value="1"/>
</dbReference>
<feature type="transmembrane region" description="Helical" evidence="8">
    <location>
        <begin position="992"/>
        <end position="1014"/>
    </location>
</feature>
<keyword evidence="6 8" id="KW-1133">Transmembrane helix</keyword>
<evidence type="ECO:0000259" key="9">
    <source>
        <dbReference type="PROSITE" id="PS50893"/>
    </source>
</evidence>
<dbReference type="GO" id="GO:0016020">
    <property type="term" value="C:membrane"/>
    <property type="evidence" value="ECO:0007669"/>
    <property type="project" value="UniProtKB-SubCell"/>
</dbReference>
<organism evidence="10 11">
    <name type="scientific">Gaoshiqia sediminis</name>
    <dbReference type="NCBI Taxonomy" id="2986998"/>
    <lineage>
        <taxon>Bacteria</taxon>
        <taxon>Pseudomonadati</taxon>
        <taxon>Bacteroidota</taxon>
        <taxon>Bacteroidia</taxon>
        <taxon>Marinilabiliales</taxon>
        <taxon>Prolixibacteraceae</taxon>
        <taxon>Gaoshiqia</taxon>
    </lineage>
</organism>
<dbReference type="AlphaFoldDB" id="A0AA41Y9I3"/>
<dbReference type="SUPFAM" id="SSF52540">
    <property type="entry name" value="P-loop containing nucleoside triphosphate hydrolases"/>
    <property type="match status" value="1"/>
</dbReference>
<dbReference type="GO" id="GO:0016887">
    <property type="term" value="F:ATP hydrolysis activity"/>
    <property type="evidence" value="ECO:0007669"/>
    <property type="project" value="InterPro"/>
</dbReference>
<feature type="transmembrane region" description="Helical" evidence="8">
    <location>
        <begin position="594"/>
        <end position="612"/>
    </location>
</feature>
<dbReference type="Pfam" id="PF00005">
    <property type="entry name" value="ABC_tran"/>
    <property type="match status" value="1"/>
</dbReference>